<feature type="compositionally biased region" description="Gly residues" evidence="3">
    <location>
        <begin position="191"/>
        <end position="200"/>
    </location>
</feature>
<feature type="chain" id="PRO_5046859092" evidence="4">
    <location>
        <begin position="33"/>
        <end position="475"/>
    </location>
</feature>
<comment type="subcellular location">
    <subcellularLocation>
        <location evidence="1">Secreted</location>
    </subcellularLocation>
</comment>
<gene>
    <name evidence="5" type="ORF">KZ829_31930</name>
</gene>
<evidence type="ECO:0000256" key="4">
    <source>
        <dbReference type="SAM" id="SignalP"/>
    </source>
</evidence>
<dbReference type="PROSITE" id="PS00430">
    <property type="entry name" value="TONB_DEPENDENT_REC_1"/>
    <property type="match status" value="1"/>
</dbReference>
<dbReference type="Proteomes" id="UP001519863">
    <property type="component" value="Unassembled WGS sequence"/>
</dbReference>
<name>A0ABS7BBA0_9ACTN</name>
<dbReference type="SUPFAM" id="SSF51120">
    <property type="entry name" value="beta-Roll"/>
    <property type="match status" value="3"/>
</dbReference>
<protein>
    <submittedName>
        <fullName evidence="5">Calcium-binding protein</fullName>
    </submittedName>
</protein>
<comment type="caution">
    <text evidence="5">The sequence shown here is derived from an EMBL/GenBank/DDBJ whole genome shotgun (WGS) entry which is preliminary data.</text>
</comment>
<feature type="compositionally biased region" description="Gly residues" evidence="3">
    <location>
        <begin position="175"/>
        <end position="184"/>
    </location>
</feature>
<evidence type="ECO:0000313" key="6">
    <source>
        <dbReference type="Proteomes" id="UP001519863"/>
    </source>
</evidence>
<dbReference type="PROSITE" id="PS00330">
    <property type="entry name" value="HEMOLYSIN_CALCIUM"/>
    <property type="match status" value="3"/>
</dbReference>
<dbReference type="InterPro" id="IPR018511">
    <property type="entry name" value="Hemolysin-typ_Ca-bd_CS"/>
</dbReference>
<dbReference type="InterPro" id="IPR006311">
    <property type="entry name" value="TAT_signal"/>
</dbReference>
<feature type="signal peptide" evidence="4">
    <location>
        <begin position="1"/>
        <end position="32"/>
    </location>
</feature>
<dbReference type="PRINTS" id="PR00313">
    <property type="entry name" value="CABNDNGRPT"/>
</dbReference>
<evidence type="ECO:0000313" key="5">
    <source>
        <dbReference type="EMBL" id="MBW6438344.1"/>
    </source>
</evidence>
<dbReference type="Gene3D" id="2.150.10.10">
    <property type="entry name" value="Serralysin-like metalloprotease, C-terminal"/>
    <property type="match status" value="2"/>
</dbReference>
<evidence type="ECO:0000256" key="3">
    <source>
        <dbReference type="SAM" id="MobiDB-lite"/>
    </source>
</evidence>
<dbReference type="PROSITE" id="PS51318">
    <property type="entry name" value="TAT"/>
    <property type="match status" value="1"/>
</dbReference>
<dbReference type="EMBL" id="JAHXZI010000019">
    <property type="protein sequence ID" value="MBW6438344.1"/>
    <property type="molecule type" value="Genomic_DNA"/>
</dbReference>
<sequence length="475" mass="47802">MHMSRRTWLTRAGVALLSTTAAAGAFAGPAQAASTGLAYIGFDSSGPKVIFTAGSGRTNTVVVSGNSSVITIDDRVTVKAGKGCAAVKGDKTRVRCTDPKPIAKVRVGLGSGNDSVVNKSSLRLHAWGGSGNDRLTGGAREDEFHGNTGADRIYGLGGDDRLSGDDGNDVIYGGAGNDGIAGGKGNDREYGGAGNDGHGQGSDTKSADADLVDGGTGVDQVSYFHRRKAVTADSDSGKRDDGRKGEGDTLLGIEDFSGGWGDDRLTGGNGPNFLQGQNGNDILVGGGGDDWFRDTYGGNDKLYGGAGDDLFDTGAGTDLMLGGAGSDTVNYTYHSGPVTVDLDGVADDGRAGERDTVGADVEHIVGSAHNDVLTGNGGGNRIDGLAGDDTIRGAGGDDALVGGAGLDRVYGETGDDALSGGDVADGSADLLDGGDNATATGDNCVAGTTPADTVLNCEYSKPFSLPVLKEYGLIE</sequence>
<feature type="compositionally biased region" description="Basic and acidic residues" evidence="3">
    <location>
        <begin position="235"/>
        <end position="247"/>
    </location>
</feature>
<organism evidence="5 6">
    <name type="scientific">Actinoplanes hulinensis</name>
    <dbReference type="NCBI Taxonomy" id="1144547"/>
    <lineage>
        <taxon>Bacteria</taxon>
        <taxon>Bacillati</taxon>
        <taxon>Actinomycetota</taxon>
        <taxon>Actinomycetes</taxon>
        <taxon>Micromonosporales</taxon>
        <taxon>Micromonosporaceae</taxon>
        <taxon>Actinoplanes</taxon>
    </lineage>
</organism>
<keyword evidence="6" id="KW-1185">Reference proteome</keyword>
<accession>A0ABS7BBA0</accession>
<reference evidence="5 6" key="1">
    <citation type="journal article" date="2013" name="Antonie Van Leeuwenhoek">
        <title>Actinoplanes hulinensis sp. nov., a novel actinomycete isolated from soybean root (Glycine max (L.) Merr).</title>
        <authorList>
            <person name="Shen Y."/>
            <person name="Liu C."/>
            <person name="Wang X."/>
            <person name="Zhao J."/>
            <person name="Jia F."/>
            <person name="Zhang Y."/>
            <person name="Wang L."/>
            <person name="Yang D."/>
            <person name="Xiang W."/>
        </authorList>
    </citation>
    <scope>NUCLEOTIDE SEQUENCE [LARGE SCALE GENOMIC DNA]</scope>
    <source>
        <strain evidence="5 6">NEAU-M9</strain>
    </source>
</reference>
<dbReference type="Pfam" id="PF00353">
    <property type="entry name" value="HemolysinCabind"/>
    <property type="match status" value="4"/>
</dbReference>
<dbReference type="PANTHER" id="PTHR38340:SF1">
    <property type="entry name" value="S-LAYER PROTEIN"/>
    <property type="match status" value="1"/>
</dbReference>
<proteinExistence type="predicted"/>
<dbReference type="InterPro" id="IPR001343">
    <property type="entry name" value="Hemolysn_Ca-bd"/>
</dbReference>
<feature type="region of interest" description="Disordered" evidence="3">
    <location>
        <begin position="128"/>
        <end position="157"/>
    </location>
</feature>
<feature type="region of interest" description="Disordered" evidence="3">
    <location>
        <begin position="229"/>
        <end position="250"/>
    </location>
</feature>
<keyword evidence="4" id="KW-0732">Signal</keyword>
<evidence type="ECO:0000256" key="1">
    <source>
        <dbReference type="ARBA" id="ARBA00004613"/>
    </source>
</evidence>
<keyword evidence="2" id="KW-0964">Secreted</keyword>
<dbReference type="PANTHER" id="PTHR38340">
    <property type="entry name" value="S-LAYER PROTEIN"/>
    <property type="match status" value="1"/>
</dbReference>
<evidence type="ECO:0000256" key="2">
    <source>
        <dbReference type="ARBA" id="ARBA00022525"/>
    </source>
</evidence>
<feature type="region of interest" description="Disordered" evidence="3">
    <location>
        <begin position="175"/>
        <end position="212"/>
    </location>
</feature>
<dbReference type="InterPro" id="IPR050557">
    <property type="entry name" value="RTX_toxin/Mannuronan_C5-epim"/>
</dbReference>
<dbReference type="InterPro" id="IPR011049">
    <property type="entry name" value="Serralysin-like_metalloprot_C"/>
</dbReference>
<dbReference type="InterPro" id="IPR010916">
    <property type="entry name" value="TonB_box_CS"/>
</dbReference>